<sequence length="137" mass="15406">MDIKQIDPLKVILRVLELLIVKPLTIPFKIYKNALTSLSNAKAGDTEESNLLEEFPLYVWFVSIFDALIAIAYPVGILAAFIAAIQAPFKGFQIFMGILVATYFYPLFLGLFRELAQISLKVLLYLKLISKKGSQAY</sequence>
<name>A0ABW3B1N9_9FLAO</name>
<keyword evidence="1" id="KW-0472">Membrane</keyword>
<feature type="transmembrane region" description="Helical" evidence="1">
    <location>
        <begin position="57"/>
        <end position="85"/>
    </location>
</feature>
<reference evidence="3" key="1">
    <citation type="journal article" date="2019" name="Int. J. Syst. Evol. Microbiol.">
        <title>The Global Catalogue of Microorganisms (GCM) 10K type strain sequencing project: providing services to taxonomists for standard genome sequencing and annotation.</title>
        <authorList>
            <consortium name="The Broad Institute Genomics Platform"/>
            <consortium name="The Broad Institute Genome Sequencing Center for Infectious Disease"/>
            <person name="Wu L."/>
            <person name="Ma J."/>
        </authorList>
    </citation>
    <scope>NUCLEOTIDE SEQUENCE [LARGE SCALE GENOMIC DNA]</scope>
    <source>
        <strain evidence="3">CCUG 61948</strain>
    </source>
</reference>
<dbReference type="EMBL" id="JBHTHY010000003">
    <property type="protein sequence ID" value="MFD0797030.1"/>
    <property type="molecule type" value="Genomic_DNA"/>
</dbReference>
<evidence type="ECO:0000256" key="1">
    <source>
        <dbReference type="SAM" id="Phobius"/>
    </source>
</evidence>
<keyword evidence="1" id="KW-1133">Transmembrane helix</keyword>
<proteinExistence type="predicted"/>
<protein>
    <submittedName>
        <fullName evidence="2">Uncharacterized protein</fullName>
    </submittedName>
</protein>
<keyword evidence="3" id="KW-1185">Reference proteome</keyword>
<accession>A0ABW3B1N9</accession>
<dbReference type="Proteomes" id="UP001597012">
    <property type="component" value="Unassembled WGS sequence"/>
</dbReference>
<comment type="caution">
    <text evidence="2">The sequence shown here is derived from an EMBL/GenBank/DDBJ whole genome shotgun (WGS) entry which is preliminary data.</text>
</comment>
<feature type="transmembrane region" description="Helical" evidence="1">
    <location>
        <begin position="91"/>
        <end position="112"/>
    </location>
</feature>
<keyword evidence="1" id="KW-0812">Transmembrane</keyword>
<evidence type="ECO:0000313" key="3">
    <source>
        <dbReference type="Proteomes" id="UP001597012"/>
    </source>
</evidence>
<dbReference type="RefSeq" id="WP_379933053.1">
    <property type="nucleotide sequence ID" value="NZ_JBHTHY010000003.1"/>
</dbReference>
<gene>
    <name evidence="2" type="ORF">ACFQZJ_06135</name>
</gene>
<organism evidence="2 3">
    <name type="scientific">Maribacter chungangensis</name>
    <dbReference type="NCBI Taxonomy" id="1069117"/>
    <lineage>
        <taxon>Bacteria</taxon>
        <taxon>Pseudomonadati</taxon>
        <taxon>Bacteroidota</taxon>
        <taxon>Flavobacteriia</taxon>
        <taxon>Flavobacteriales</taxon>
        <taxon>Flavobacteriaceae</taxon>
        <taxon>Maribacter</taxon>
    </lineage>
</organism>
<evidence type="ECO:0000313" key="2">
    <source>
        <dbReference type="EMBL" id="MFD0797030.1"/>
    </source>
</evidence>